<dbReference type="OrthoDB" id="9804804at2"/>
<dbReference type="EMBL" id="NGUP01000007">
    <property type="protein sequence ID" value="OWS68798.1"/>
    <property type="molecule type" value="Genomic_DNA"/>
</dbReference>
<keyword evidence="4" id="KW-1185">Reference proteome</keyword>
<gene>
    <name evidence="3" type="ORF">CBI31_10210</name>
</gene>
<proteinExistence type="predicted"/>
<feature type="transmembrane region" description="Helical" evidence="1">
    <location>
        <begin position="12"/>
        <end position="35"/>
    </location>
</feature>
<name>A0A254PR55_9BURK</name>
<evidence type="ECO:0000259" key="2">
    <source>
        <dbReference type="Pfam" id="PF11127"/>
    </source>
</evidence>
<dbReference type="RefSeq" id="WP_088526297.1">
    <property type="nucleotide sequence ID" value="NZ_NGUP01000007.1"/>
</dbReference>
<accession>A0A254PR55</accession>
<organism evidence="3 4">
    <name type="scientific">Polynucleobacter campilacus</name>
    <dbReference type="NCBI Taxonomy" id="1743163"/>
    <lineage>
        <taxon>Bacteria</taxon>
        <taxon>Pseudomonadati</taxon>
        <taxon>Pseudomonadota</taxon>
        <taxon>Betaproteobacteria</taxon>
        <taxon>Burkholderiales</taxon>
        <taxon>Burkholderiaceae</taxon>
        <taxon>Polynucleobacter</taxon>
    </lineage>
</organism>
<dbReference type="Pfam" id="PF11127">
    <property type="entry name" value="YgaP-like_TM"/>
    <property type="match status" value="1"/>
</dbReference>
<feature type="domain" description="Inner membrane protein YgaP-like transmembrane" evidence="2">
    <location>
        <begin position="1"/>
        <end position="60"/>
    </location>
</feature>
<keyword evidence="1" id="KW-0472">Membrane</keyword>
<evidence type="ECO:0000256" key="1">
    <source>
        <dbReference type="SAM" id="Phobius"/>
    </source>
</evidence>
<dbReference type="InterPro" id="IPR021309">
    <property type="entry name" value="YgaP-like_TM"/>
</dbReference>
<sequence>MNCNIGNTDRILRITVGATLIALAAFSITGPWAWIGVIPLATGVFRVCPAYNLLGINTAK</sequence>
<evidence type="ECO:0000313" key="3">
    <source>
        <dbReference type="EMBL" id="OWS68798.1"/>
    </source>
</evidence>
<dbReference type="AlphaFoldDB" id="A0A254PR55"/>
<comment type="caution">
    <text evidence="3">The sequence shown here is derived from an EMBL/GenBank/DDBJ whole genome shotgun (WGS) entry which is preliminary data.</text>
</comment>
<dbReference type="Proteomes" id="UP000197528">
    <property type="component" value="Unassembled WGS sequence"/>
</dbReference>
<keyword evidence="1" id="KW-0812">Transmembrane</keyword>
<keyword evidence="1" id="KW-1133">Transmembrane helix</keyword>
<evidence type="ECO:0000313" key="4">
    <source>
        <dbReference type="Proteomes" id="UP000197528"/>
    </source>
</evidence>
<reference evidence="3 4" key="1">
    <citation type="submission" date="2017-05" db="EMBL/GenBank/DDBJ databases">
        <title>Genome of Polynucleobacter sp. MWH-Feld-100.</title>
        <authorList>
            <person name="Hahn M.W."/>
        </authorList>
    </citation>
    <scope>NUCLEOTIDE SEQUENCE [LARGE SCALE GENOMIC DNA]</scope>
    <source>
        <strain evidence="3 4">MWH-Feld-100</strain>
    </source>
</reference>
<protein>
    <recommendedName>
        <fullName evidence="2">Inner membrane protein YgaP-like transmembrane domain-containing protein</fullName>
    </recommendedName>
</protein>